<sequence>MKQSKKKPAKNWQPRMPHGLYTTGFDDIARRWHKNPKAPAGLVHQIQIEMALEGFRVAEGLIVAPSVCSHVFGENVVLCRLIDAFGVEGVEQLLEEGALQFLLWRPMIVYMQNRLEGVEPIIGGNHNSLAHSDPEASVEMGLKGGWTEVPWVKLQRLAKLAIERTHLPAENVPHDAVKAVIDAYDRGRLRKLGFDPEIPRYRLNDDRRGDLSGMAEGIAMGVVLQGLEFDVHESEVAWKHLMRMKDFVDAYGAVKAVEQGLRVENLPNIPALLLKRVIGLRDIVKLRNDPATQELRRWLWEQPDPHDADAVARAWLAAITNNPLKDRSWFKMARLTAFSVLGGVAGVATGSPVGMAASILAGTALNFALGAADTFGVESLLTKPSPRRFADVLRQKIAAHQAPAQLPEGNRKQRRAQEARKRKAK</sequence>
<accession>A0A6N7Q1J5</accession>
<keyword evidence="2" id="KW-0812">Transmembrane</keyword>
<feature type="transmembrane region" description="Helical" evidence="2">
    <location>
        <begin position="335"/>
        <end position="353"/>
    </location>
</feature>
<evidence type="ECO:0000256" key="1">
    <source>
        <dbReference type="SAM" id="MobiDB-lite"/>
    </source>
</evidence>
<keyword evidence="4" id="KW-1185">Reference proteome</keyword>
<evidence type="ECO:0000256" key="2">
    <source>
        <dbReference type="SAM" id="Phobius"/>
    </source>
</evidence>
<dbReference type="Proteomes" id="UP000440224">
    <property type="component" value="Unassembled WGS sequence"/>
</dbReference>
<dbReference type="OrthoDB" id="5502884at2"/>
<keyword evidence="2" id="KW-1133">Transmembrane helix</keyword>
<organism evidence="3 4">
    <name type="scientific">Polyangium spumosum</name>
    <dbReference type="NCBI Taxonomy" id="889282"/>
    <lineage>
        <taxon>Bacteria</taxon>
        <taxon>Pseudomonadati</taxon>
        <taxon>Myxococcota</taxon>
        <taxon>Polyangia</taxon>
        <taxon>Polyangiales</taxon>
        <taxon>Polyangiaceae</taxon>
        <taxon>Polyangium</taxon>
    </lineage>
</organism>
<evidence type="ECO:0000313" key="3">
    <source>
        <dbReference type="EMBL" id="MRG98188.1"/>
    </source>
</evidence>
<protein>
    <submittedName>
        <fullName evidence="3">Uncharacterized protein</fullName>
    </submittedName>
</protein>
<dbReference type="RefSeq" id="WP_153824960.1">
    <property type="nucleotide sequence ID" value="NZ_WJIE01000026.1"/>
</dbReference>
<keyword evidence="2" id="KW-0472">Membrane</keyword>
<dbReference type="EMBL" id="WJIE01000026">
    <property type="protein sequence ID" value="MRG98188.1"/>
    <property type="molecule type" value="Genomic_DNA"/>
</dbReference>
<feature type="region of interest" description="Disordered" evidence="1">
    <location>
        <begin position="400"/>
        <end position="425"/>
    </location>
</feature>
<proteinExistence type="predicted"/>
<feature type="compositionally biased region" description="Basic and acidic residues" evidence="1">
    <location>
        <begin position="409"/>
        <end position="419"/>
    </location>
</feature>
<dbReference type="AlphaFoldDB" id="A0A6N7Q1J5"/>
<evidence type="ECO:0000313" key="4">
    <source>
        <dbReference type="Proteomes" id="UP000440224"/>
    </source>
</evidence>
<gene>
    <name evidence="3" type="ORF">GF068_40705</name>
</gene>
<reference evidence="3 4" key="1">
    <citation type="submission" date="2019-10" db="EMBL/GenBank/DDBJ databases">
        <title>A soil myxobacterium in the family Polyangiaceae.</title>
        <authorList>
            <person name="Li Y."/>
            <person name="Wang J."/>
        </authorList>
    </citation>
    <scope>NUCLEOTIDE SEQUENCE [LARGE SCALE GENOMIC DNA]</scope>
    <source>
        <strain evidence="3 4">DSM 14734</strain>
    </source>
</reference>
<name>A0A6N7Q1J5_9BACT</name>
<comment type="caution">
    <text evidence="3">The sequence shown here is derived from an EMBL/GenBank/DDBJ whole genome shotgun (WGS) entry which is preliminary data.</text>
</comment>